<protein>
    <submittedName>
        <fullName evidence="1">Uncharacterized protein</fullName>
    </submittedName>
</protein>
<organism evidence="1 2">
    <name type="scientific">Solanum commersonii</name>
    <name type="common">Commerson's wild potato</name>
    <name type="synonym">Commerson's nightshade</name>
    <dbReference type="NCBI Taxonomy" id="4109"/>
    <lineage>
        <taxon>Eukaryota</taxon>
        <taxon>Viridiplantae</taxon>
        <taxon>Streptophyta</taxon>
        <taxon>Embryophyta</taxon>
        <taxon>Tracheophyta</taxon>
        <taxon>Spermatophyta</taxon>
        <taxon>Magnoliopsida</taxon>
        <taxon>eudicotyledons</taxon>
        <taxon>Gunneridae</taxon>
        <taxon>Pentapetalae</taxon>
        <taxon>asterids</taxon>
        <taxon>lamiids</taxon>
        <taxon>Solanales</taxon>
        <taxon>Solanaceae</taxon>
        <taxon>Solanoideae</taxon>
        <taxon>Solaneae</taxon>
        <taxon>Solanum</taxon>
    </lineage>
</organism>
<gene>
    <name evidence="1" type="ORF">H5410_047175</name>
</gene>
<dbReference type="AlphaFoldDB" id="A0A9J5XGC5"/>
<name>A0A9J5XGC5_SOLCO</name>
<dbReference type="EMBL" id="JACXVP010000009">
    <property type="protein sequence ID" value="KAG5586741.1"/>
    <property type="molecule type" value="Genomic_DNA"/>
</dbReference>
<proteinExistence type="predicted"/>
<comment type="caution">
    <text evidence="1">The sequence shown here is derived from an EMBL/GenBank/DDBJ whole genome shotgun (WGS) entry which is preliminary data.</text>
</comment>
<sequence>MAKDYGMVSWSYTCLVMRRMGFGEMIIDMIWRLMSNNWYSIIINGSRHGFFHSTRGLKKEVLTKMLNNLHQHYLCKGFHMERNVPQLINKEKSQLLIPEKTPPDIIERTKAITEGGIGMKNLGDMCLSLHYKQWWNFRSKKSLWGNFLKAKYCQRANFVIKKWNSGQSLTWKNMIINRIEAINSGSCSVWWDDWLGVGSLANNSDYLPNLNNVTVSSYLVNGEWNEDRIRQRATQQLIHKILHTNKPTTSGSFTCASAWEHVRKKRNKTLTDSLIWHKVIPFKEDVDHIFISGKFAKPFANRLGNRFASKYGGKQSSTTRVKFFISKELHMLIITTYPFIKLPNNWNEFISLVENYQHDIKVTQVNWWKLPQSIVKLNTDGRALENPGRIGAGGILRDHKGKLIYAYLRCGFKQSSRSYSCSLLNELVYSTWV</sequence>
<keyword evidence="2" id="KW-1185">Reference proteome</keyword>
<evidence type="ECO:0000313" key="2">
    <source>
        <dbReference type="Proteomes" id="UP000824120"/>
    </source>
</evidence>
<dbReference type="OrthoDB" id="1301749at2759"/>
<dbReference type="Proteomes" id="UP000824120">
    <property type="component" value="Chromosome 9"/>
</dbReference>
<accession>A0A9J5XGC5</accession>
<reference evidence="1 2" key="1">
    <citation type="submission" date="2020-09" db="EMBL/GenBank/DDBJ databases">
        <title>De no assembly of potato wild relative species, Solanum commersonii.</title>
        <authorList>
            <person name="Cho K."/>
        </authorList>
    </citation>
    <scope>NUCLEOTIDE SEQUENCE [LARGE SCALE GENOMIC DNA]</scope>
    <source>
        <strain evidence="1">LZ3.2</strain>
        <tissue evidence="1">Leaf</tissue>
    </source>
</reference>
<evidence type="ECO:0000313" key="1">
    <source>
        <dbReference type="EMBL" id="KAG5586741.1"/>
    </source>
</evidence>